<evidence type="ECO:0000313" key="1">
    <source>
        <dbReference type="Proteomes" id="UP000050741"/>
    </source>
</evidence>
<accession>A0A183CIS8</accession>
<name>A0A183CIS8_GLOPA</name>
<proteinExistence type="predicted"/>
<evidence type="ECO:0000313" key="2">
    <source>
        <dbReference type="WBParaSite" id="GPLIN_001278400"/>
    </source>
</evidence>
<reference evidence="1" key="1">
    <citation type="submission" date="2014-05" db="EMBL/GenBank/DDBJ databases">
        <title>The genome and life-stage specific transcriptomes of Globodera pallida elucidate key aspects of plant parasitism by a cyst nematode.</title>
        <authorList>
            <person name="Cotton J.A."/>
            <person name="Lilley C.J."/>
            <person name="Jones L.M."/>
            <person name="Kikuchi T."/>
            <person name="Reid A.J."/>
            <person name="Thorpe P."/>
            <person name="Tsai I.J."/>
            <person name="Beasley H."/>
            <person name="Blok V."/>
            <person name="Cock P.J.A."/>
            <person name="Van den Akker S.E."/>
            <person name="Holroyd N."/>
            <person name="Hunt M."/>
            <person name="Mantelin S."/>
            <person name="Naghra H."/>
            <person name="Pain A."/>
            <person name="Palomares-Rius J.E."/>
            <person name="Zarowiecki M."/>
            <person name="Berriman M."/>
            <person name="Jones J.T."/>
            <person name="Urwin P.E."/>
        </authorList>
    </citation>
    <scope>NUCLEOTIDE SEQUENCE [LARGE SCALE GENOMIC DNA]</scope>
    <source>
        <strain evidence="1">Lindley</strain>
    </source>
</reference>
<dbReference type="WBParaSite" id="GPLIN_001278400">
    <property type="protein sequence ID" value="GPLIN_001278400"/>
    <property type="gene ID" value="GPLIN_001278400"/>
</dbReference>
<protein>
    <submittedName>
        <fullName evidence="2">VHS domain-containing protein</fullName>
    </submittedName>
</protein>
<organism evidence="1 2">
    <name type="scientific">Globodera pallida</name>
    <name type="common">Potato cyst nematode worm</name>
    <name type="synonym">Heterodera pallida</name>
    <dbReference type="NCBI Taxonomy" id="36090"/>
    <lineage>
        <taxon>Eukaryota</taxon>
        <taxon>Metazoa</taxon>
        <taxon>Ecdysozoa</taxon>
        <taxon>Nematoda</taxon>
        <taxon>Chromadorea</taxon>
        <taxon>Rhabditida</taxon>
        <taxon>Tylenchina</taxon>
        <taxon>Tylenchomorpha</taxon>
        <taxon>Tylenchoidea</taxon>
        <taxon>Heteroderidae</taxon>
        <taxon>Heteroderinae</taxon>
        <taxon>Globodera</taxon>
    </lineage>
</organism>
<dbReference type="Proteomes" id="UP000050741">
    <property type="component" value="Unassembled WGS sequence"/>
</dbReference>
<keyword evidence="1" id="KW-1185">Reference proteome</keyword>
<reference evidence="2" key="2">
    <citation type="submission" date="2016-06" db="UniProtKB">
        <authorList>
            <consortium name="WormBaseParasite"/>
        </authorList>
    </citation>
    <scope>IDENTIFICATION</scope>
</reference>
<sequence>MLQSLLLIECQMANFDKEPGKGMDVIKEQIVKFCDQSNSSDQIDLEKLIRNLAVSFKKDIPKIIDEMRRAETTANPRLAKLQSYVEAINMLRLLNQKLEPNPTKAVVSKVLNKNAVDIMPSELPHSRLAFLNAGIDEVGHRLLICQIYCKISF</sequence>
<dbReference type="AlphaFoldDB" id="A0A183CIS8"/>